<dbReference type="EMBL" id="VFRQ01000012">
    <property type="protein sequence ID" value="TPE42507.1"/>
    <property type="molecule type" value="Genomic_DNA"/>
</dbReference>
<dbReference type="OrthoDB" id="500470at2"/>
<name>A0A501W6R6_9BACT</name>
<dbReference type="GO" id="GO:0016740">
    <property type="term" value="F:transferase activity"/>
    <property type="evidence" value="ECO:0007669"/>
    <property type="project" value="UniProtKB-KW"/>
</dbReference>
<feature type="domain" description="BioF2-like acetyltransferase" evidence="1">
    <location>
        <begin position="180"/>
        <end position="323"/>
    </location>
</feature>
<evidence type="ECO:0000313" key="2">
    <source>
        <dbReference type="EMBL" id="TPE42507.1"/>
    </source>
</evidence>
<proteinExistence type="predicted"/>
<comment type="caution">
    <text evidence="2">The sequence shown here is derived from an EMBL/GenBank/DDBJ whole genome shotgun (WGS) entry which is preliminary data.</text>
</comment>
<dbReference type="InterPro" id="IPR038740">
    <property type="entry name" value="BioF2-like_GNAT_dom"/>
</dbReference>
<accession>A0A501W6R6</accession>
<reference evidence="2 3" key="1">
    <citation type="submission" date="2019-06" db="EMBL/GenBank/DDBJ databases">
        <title>A novel bacterium of genus Pontibacter, isolated from marine sediment.</title>
        <authorList>
            <person name="Huang H."/>
            <person name="Mo K."/>
            <person name="Hu Y."/>
        </authorList>
    </citation>
    <scope>NUCLEOTIDE SEQUENCE [LARGE SCALE GENOMIC DNA]</scope>
    <source>
        <strain evidence="2 3">HB172049</strain>
    </source>
</reference>
<evidence type="ECO:0000313" key="3">
    <source>
        <dbReference type="Proteomes" id="UP000316727"/>
    </source>
</evidence>
<keyword evidence="3" id="KW-1185">Reference proteome</keyword>
<dbReference type="Proteomes" id="UP000316727">
    <property type="component" value="Unassembled WGS sequence"/>
</dbReference>
<dbReference type="RefSeq" id="WP_140623303.1">
    <property type="nucleotide sequence ID" value="NZ_VFRQ01000012.1"/>
</dbReference>
<sequence>MQQTYTLSPQTLAKTEVYVGAKALALFADEDFITAWNELYEQCDWATVFQSSAFVETWYNSFGNLYEPVIVKREENGQLTGLLTLARGVEKLGITAAGGWDAYYHTWLVTENDQDRFIRSALAAVRKRFPGQKVMFKYIPPNTPLSWLHTDAFWRRRYVIRPFKRPVMEFTNPEVQQLFRKKQFRECRNRLARLGELRYEQVKDLETFIAVIDELAVQYDFRKGATLNKLPFRSCPAKKDFLLGLFKQNLLHVTLLKIDEKIIASLVATEGKGQWLHGAGINTHSPEFGRHSPGYVIMTMLGQQLHGEGYFAFDLTPGGHAYKDRLATGHDQLYELTITDWQKAFAGRLFYDYLKKASMYGLSRAGINPKALRGQFERNISLAKEKVKLAKLNGLEVIREGGAKETVSHTFVLGALRVQPEPWLSLKQNNLADLLNYHVAGGKQTRWEFLEDAMRRLENGERAFTWEENGQLKACAWVRSQPEAGKAKQVLDATIPALASVLCSSYFHPDSKAGFPGFLAAVCKEVLPQAGDAGLYATVSDSDKPLQHTLQEIGFQKVS</sequence>
<protein>
    <submittedName>
        <fullName evidence="2">GNAT family N-acetyltransferase</fullName>
    </submittedName>
</protein>
<dbReference type="Pfam" id="PF13480">
    <property type="entry name" value="Acetyltransf_6"/>
    <property type="match status" value="1"/>
</dbReference>
<dbReference type="InterPro" id="IPR016181">
    <property type="entry name" value="Acyl_CoA_acyltransferase"/>
</dbReference>
<gene>
    <name evidence="2" type="ORF">FJM65_18065</name>
</gene>
<dbReference type="SUPFAM" id="SSF55729">
    <property type="entry name" value="Acyl-CoA N-acyltransferases (Nat)"/>
    <property type="match status" value="1"/>
</dbReference>
<evidence type="ECO:0000259" key="1">
    <source>
        <dbReference type="Pfam" id="PF13480"/>
    </source>
</evidence>
<organism evidence="2 3">
    <name type="scientific">Pontibacter mangrovi</name>
    <dbReference type="NCBI Taxonomy" id="2589816"/>
    <lineage>
        <taxon>Bacteria</taxon>
        <taxon>Pseudomonadati</taxon>
        <taxon>Bacteroidota</taxon>
        <taxon>Cytophagia</taxon>
        <taxon>Cytophagales</taxon>
        <taxon>Hymenobacteraceae</taxon>
        <taxon>Pontibacter</taxon>
    </lineage>
</organism>
<keyword evidence="2" id="KW-0808">Transferase</keyword>
<dbReference type="AlphaFoldDB" id="A0A501W6R6"/>